<feature type="domain" description="Prohead serine protease" evidence="4">
    <location>
        <begin position="24"/>
        <end position="165"/>
    </location>
</feature>
<dbReference type="GO" id="GO:0008233">
    <property type="term" value="F:peptidase activity"/>
    <property type="evidence" value="ECO:0007669"/>
    <property type="project" value="UniProtKB-KW"/>
</dbReference>
<protein>
    <submittedName>
        <fullName evidence="5">Phage prohead protease, HK97 family</fullName>
        <ecNumber evidence="5">3.4.-.-</ecNumber>
    </submittedName>
</protein>
<name>D4X8L2_9BURK</name>
<comment type="caution">
    <text evidence="5">The sequence shown here is derived from an EMBL/GenBank/DDBJ whole genome shotgun (WGS) entry which is preliminary data.</text>
</comment>
<dbReference type="InterPro" id="IPR054613">
    <property type="entry name" value="Peptidase_S78_dom"/>
</dbReference>
<dbReference type="PATRIC" id="fig|742159.3.peg.2727"/>
<evidence type="ECO:0000256" key="1">
    <source>
        <dbReference type="ARBA" id="ARBA00022612"/>
    </source>
</evidence>
<dbReference type="GO" id="GO:0006508">
    <property type="term" value="P:proteolysis"/>
    <property type="evidence" value="ECO:0007669"/>
    <property type="project" value="UniProtKB-KW"/>
</dbReference>
<dbReference type="Proteomes" id="UP000004510">
    <property type="component" value="Unassembled WGS sequence"/>
</dbReference>
<evidence type="ECO:0000313" key="5">
    <source>
        <dbReference type="EMBL" id="EFF76880.1"/>
    </source>
</evidence>
<dbReference type="HOGENOM" id="CLU_097078_3_1_4"/>
<proteinExistence type="predicted"/>
<dbReference type="NCBIfam" id="TIGR01543">
    <property type="entry name" value="proheadase_HK97"/>
    <property type="match status" value="1"/>
</dbReference>
<keyword evidence="1" id="KW-1188">Viral release from host cell</keyword>
<evidence type="ECO:0000259" key="4">
    <source>
        <dbReference type="Pfam" id="PF04586"/>
    </source>
</evidence>
<keyword evidence="2 5" id="KW-0645">Protease</keyword>
<organism evidence="5 6">
    <name type="scientific">Achromobacter piechaudii ATCC 43553</name>
    <dbReference type="NCBI Taxonomy" id="742159"/>
    <lineage>
        <taxon>Bacteria</taxon>
        <taxon>Pseudomonadati</taxon>
        <taxon>Pseudomonadota</taxon>
        <taxon>Betaproteobacteria</taxon>
        <taxon>Burkholderiales</taxon>
        <taxon>Alcaligenaceae</taxon>
        <taxon>Achromobacter</taxon>
    </lineage>
</organism>
<sequence>MTGARMVLEIRSYGGLRAVSPGKVGGHAAVFNSESADLGGFVEVIRPGAFADALRRGRNIRALYHHSDLSLLGTTQAGTLRLREDDTGLAFEVDLPDTSYGNDVGVLVDRGDIAGCSFGFRTPPDGDHWEQRGDKLVRELLKVDLVEVTLTHDPAYRDTTVARRAVEQRAGMRQWLETYCPRKLWLETVCN</sequence>
<dbReference type="EC" id="3.4.-.-" evidence="5"/>
<evidence type="ECO:0000256" key="2">
    <source>
        <dbReference type="ARBA" id="ARBA00022670"/>
    </source>
</evidence>
<dbReference type="Pfam" id="PF04586">
    <property type="entry name" value="Peptidase_S78"/>
    <property type="match status" value="1"/>
</dbReference>
<dbReference type="AlphaFoldDB" id="D4X8L2"/>
<dbReference type="InterPro" id="IPR006433">
    <property type="entry name" value="Prohead_protease"/>
</dbReference>
<evidence type="ECO:0000313" key="6">
    <source>
        <dbReference type="Proteomes" id="UP000004510"/>
    </source>
</evidence>
<accession>D4X8L2</accession>
<dbReference type="EMBL" id="ADMS01000043">
    <property type="protein sequence ID" value="EFF76880.1"/>
    <property type="molecule type" value="Genomic_DNA"/>
</dbReference>
<evidence type="ECO:0000256" key="3">
    <source>
        <dbReference type="ARBA" id="ARBA00022801"/>
    </source>
</evidence>
<reference evidence="6" key="1">
    <citation type="submission" date="2010-03" db="EMBL/GenBank/DDBJ databases">
        <title>Complete sequence of Mobiluncus curtisii ATCC 43063.</title>
        <authorList>
            <person name="Muzny D."/>
            <person name="Qin X."/>
            <person name="Deng J."/>
            <person name="Jiang H."/>
            <person name="Liu Y."/>
            <person name="Qu J."/>
            <person name="Song X.-Z."/>
            <person name="Zhang L."/>
            <person name="Thornton R."/>
            <person name="Coyle M."/>
            <person name="Francisco L."/>
            <person name="Jackson L."/>
            <person name="Javaid M."/>
            <person name="Korchina V."/>
            <person name="Kovar C."/>
            <person name="Mata R."/>
            <person name="Mathew T."/>
            <person name="Ngo R."/>
            <person name="Nguyen L."/>
            <person name="Nguyen N."/>
            <person name="Okwuonu G."/>
            <person name="Ongeri F."/>
            <person name="Pham C."/>
            <person name="Simmons D."/>
            <person name="Wilczek-Boney K."/>
            <person name="Hale W."/>
            <person name="Jakkamsetti A."/>
            <person name="Pham P."/>
            <person name="Ruth R."/>
            <person name="San Lucas F."/>
            <person name="Warren J."/>
            <person name="Zhang J."/>
            <person name="Zhao Z."/>
            <person name="Zhou C."/>
            <person name="Zhu D."/>
            <person name="Lee S."/>
            <person name="Bess C."/>
            <person name="Blankenburg K."/>
            <person name="Forbes L."/>
            <person name="Fu Q."/>
            <person name="Gubbala S."/>
            <person name="Hirani K."/>
            <person name="Jayaseelan J.C."/>
            <person name="Lara F."/>
            <person name="Munidasa M."/>
            <person name="Palculict T."/>
            <person name="Patil S."/>
            <person name="Pu L.-L."/>
            <person name="Saada N."/>
            <person name="Tang L."/>
            <person name="Weissenberger G."/>
            <person name="Zhu Y."/>
            <person name="Hemphill L."/>
            <person name="Shang Y."/>
            <person name="Youmans B."/>
            <person name="Ayvaz T."/>
            <person name="Ross M."/>
            <person name="Santibanez J."/>
            <person name="Aqrawi P."/>
            <person name="Gross S."/>
            <person name="Joshi V."/>
            <person name="Fowler G."/>
            <person name="Nazareth L."/>
            <person name="Reid J."/>
            <person name="Worley K."/>
            <person name="Petrosino J."/>
            <person name="Highlander S."/>
            <person name="Gibbs R."/>
            <person name="Gibbs R."/>
        </authorList>
    </citation>
    <scope>NUCLEOTIDE SEQUENCE [LARGE SCALE GENOMIC DNA]</scope>
    <source>
        <strain evidence="6">ATCC 43553</strain>
    </source>
</reference>
<dbReference type="eggNOG" id="COG3740">
    <property type="taxonomic scope" value="Bacteria"/>
</dbReference>
<gene>
    <name evidence="5" type="ORF">HMPREF0004_1809</name>
</gene>
<keyword evidence="3 5" id="KW-0378">Hydrolase</keyword>